<comment type="caution">
    <text evidence="1">The sequence shown here is derived from an EMBL/GenBank/DDBJ whole genome shotgun (WGS) entry which is preliminary data.</text>
</comment>
<evidence type="ECO:0000313" key="2">
    <source>
        <dbReference type="Proteomes" id="UP001177021"/>
    </source>
</evidence>
<accession>A0ACB0IBU8</accession>
<protein>
    <submittedName>
        <fullName evidence="1">Uncharacterized protein</fullName>
    </submittedName>
</protein>
<name>A0ACB0IBU8_TRIPR</name>
<proteinExistence type="predicted"/>
<evidence type="ECO:0000313" key="1">
    <source>
        <dbReference type="EMBL" id="CAJ2629576.1"/>
    </source>
</evidence>
<dbReference type="Proteomes" id="UP001177021">
    <property type="component" value="Unassembled WGS sequence"/>
</dbReference>
<reference evidence="1" key="1">
    <citation type="submission" date="2023-10" db="EMBL/GenBank/DDBJ databases">
        <authorList>
            <person name="Rodriguez Cubillos JULIANA M."/>
            <person name="De Vega J."/>
        </authorList>
    </citation>
    <scope>NUCLEOTIDE SEQUENCE</scope>
</reference>
<dbReference type="EMBL" id="CASHSV030000001">
    <property type="protein sequence ID" value="CAJ2629576.1"/>
    <property type="molecule type" value="Genomic_DNA"/>
</dbReference>
<organism evidence="1 2">
    <name type="scientific">Trifolium pratense</name>
    <name type="common">Red clover</name>
    <dbReference type="NCBI Taxonomy" id="57577"/>
    <lineage>
        <taxon>Eukaryota</taxon>
        <taxon>Viridiplantae</taxon>
        <taxon>Streptophyta</taxon>
        <taxon>Embryophyta</taxon>
        <taxon>Tracheophyta</taxon>
        <taxon>Spermatophyta</taxon>
        <taxon>Magnoliopsida</taxon>
        <taxon>eudicotyledons</taxon>
        <taxon>Gunneridae</taxon>
        <taxon>Pentapetalae</taxon>
        <taxon>rosids</taxon>
        <taxon>fabids</taxon>
        <taxon>Fabales</taxon>
        <taxon>Fabaceae</taxon>
        <taxon>Papilionoideae</taxon>
        <taxon>50 kb inversion clade</taxon>
        <taxon>NPAAA clade</taxon>
        <taxon>Hologalegina</taxon>
        <taxon>IRL clade</taxon>
        <taxon>Trifolieae</taxon>
        <taxon>Trifolium</taxon>
    </lineage>
</organism>
<keyword evidence="2" id="KW-1185">Reference proteome</keyword>
<sequence>MASNNSSLPPPPMFVGENYHLWAAKMKTYLRAQSLWDVVEKGSNPPALPNNPTVAQIRNHNEEVAKEGRALAIIHAALHDDIFIKILNLETAKEAWDKLKEEFQGSERTKKMQVLNLRREFEALKMKETETVREFSDRISKVVSQIRLLGEDLSDQRVVEKILVCLPERFEAKISSLEETKDFSQITLAELVNALQATEQRRSLRLEESVEGAFVANTKGKNQSYNSFGKKPFGEKKGKGKKEDVNNKGESWKKKFPTCQHCKKDTHLEKHCWYRPDVKCRACNQLGHVEKVCKNKANQQRQQAQVVEHHQQEEQLFMASCYSSGSSKETWLIDSGCTNHMTHNVGIFKELDKSFFSKVTIGNGEHVDVKGKGVVAVETPSGIKYISDVLFVPEINQSLLSVGQMMEKNYSLHFKDKRCTILDPAGSMLMTVEMRGKSFPIEWKQTTMHAFPSSVNDSSLWHKRLGHFSYSTLKQMSSHDLVENLPIIEDVVDMCDVCQYGKQSRLPFPAASTWRASEKLQLIHTDVCGPMPTTSLNGSKYFLLFIDDFTRMSWVFFLKQKSDVFPAFQSFKLMVERETDCQIKKLRSDNGTEYTAGEFKTFCEQAGIHHQFTVPYTPQQNGVSERKNRTVMEMARCLLFEKDIPKTFWAEAVNTSVYLLNLLPTKALKGKTPFEAWYERKPSVEHLRIFGCVCYVHVPSVKRDKLETKSVVGIFLGYSSNSKGYRIYNLETNKILVSRDVKFDEYSKWNWEKSQAEGSSKVLPAEDSFEDENSNYDSDDDFPIRGTRTLDDIYARCNIATLEPTRYAEAANVEGWKVAMQEEMKMIEKNQTWQLVDKPENQKIIGVKWVYRTKLNPDGSINKLKARLVVKGYFQQHGVDFSDTFAPVARHDTIRLLVALAAKLGWKIYHFDVKSAFLNGLLDEDIYVDQPEGFKVAGSENKVYKLHKALYGLKQAPRAWYSRIDGYLLQSGFKRSENEATLYVKWSKNEVKLIVSLYVDDLLVIGNESNSLSQFKQAMENEFEMTDLGEMKYFLGMEIFQSSVGIFISQKKYALEVLKKFHMDKCKPVSTPLVVNEKLSKDDGDNSADASIYRSIIGSLLYLSATRPDIMFAASLLSRFMHSPSQVHLGAAKRVLRYIKGTTDYGLRFLKNESGDLQGYTDSDWAGSVDDAKSTSGYVFSFGSAVFSWNSKKQEVVAQSSAEAEYISAAAATNQTIWLRKILSDVGQFQSKATVIWVDNKSAIAIAKNPVQHGRTKHIKVKYHAIREAEKSKEISLEHCNSENQIADIMTKALSKGKFEELRSMLGVFKKNIKEEC</sequence>
<gene>
    <name evidence="1" type="ORF">MILVUS5_LOCUS1524</name>
</gene>